<name>A0A679K964_9HYPH</name>
<dbReference type="AlphaFoldDB" id="A0A679K964"/>
<proteinExistence type="predicted"/>
<dbReference type="Gene3D" id="1.10.1200.10">
    <property type="entry name" value="ACP-like"/>
    <property type="match status" value="1"/>
</dbReference>
<dbReference type="Proteomes" id="UP001055307">
    <property type="component" value="Unassembled WGS sequence"/>
</dbReference>
<protein>
    <recommendedName>
        <fullName evidence="1">Carrier domain-containing protein</fullName>
    </recommendedName>
</protein>
<evidence type="ECO:0000313" key="4">
    <source>
        <dbReference type="Proteomes" id="UP001055307"/>
    </source>
</evidence>
<sequence length="94" mass="9790">MGDRNVVETHAAAREAILAFIAGRNPGLAPGAVTGSTSLVTSDALDSIGVLDLMMELGDRFGFEIEEDAFALAHFESVDALAAFVEAKRVGAQP</sequence>
<organism evidence="2">
    <name type="scientific">Methylobacterium bullatum</name>
    <dbReference type="NCBI Taxonomy" id="570505"/>
    <lineage>
        <taxon>Bacteria</taxon>
        <taxon>Pseudomonadati</taxon>
        <taxon>Pseudomonadota</taxon>
        <taxon>Alphaproteobacteria</taxon>
        <taxon>Hyphomicrobiales</taxon>
        <taxon>Methylobacteriaceae</taxon>
        <taxon>Methylobacterium</taxon>
    </lineage>
</organism>
<reference evidence="3" key="1">
    <citation type="journal article" date="2016" name="Front. Microbiol.">
        <title>Genome Sequence of the Piezophilic, Mesophilic Sulfate-Reducing Bacterium Desulfovibrio indicus J2T.</title>
        <authorList>
            <person name="Cao J."/>
            <person name="Maignien L."/>
            <person name="Shao Z."/>
            <person name="Alain K."/>
            <person name="Jebbar M."/>
        </authorList>
    </citation>
    <scope>NUCLEOTIDE SEQUENCE</scope>
    <source>
        <strain evidence="3">DSM 21893</strain>
    </source>
</reference>
<accession>A0A679K964</accession>
<keyword evidence="4" id="KW-1185">Reference proteome</keyword>
<feature type="domain" description="Carrier" evidence="1">
    <location>
        <begin position="12"/>
        <end position="89"/>
    </location>
</feature>
<evidence type="ECO:0000313" key="3">
    <source>
        <dbReference type="EMBL" id="GJD40743.1"/>
    </source>
</evidence>
<dbReference type="EMBL" id="BPQF01000015">
    <property type="protein sequence ID" value="GJD40743.1"/>
    <property type="molecule type" value="Genomic_DNA"/>
</dbReference>
<dbReference type="EMBL" id="LR743511">
    <property type="protein sequence ID" value="CAA2145226.1"/>
    <property type="molecule type" value="Genomic_DNA"/>
</dbReference>
<dbReference type="Pfam" id="PF00550">
    <property type="entry name" value="PP-binding"/>
    <property type="match status" value="1"/>
</dbReference>
<dbReference type="SUPFAM" id="SSF47336">
    <property type="entry name" value="ACP-like"/>
    <property type="match status" value="1"/>
</dbReference>
<dbReference type="InterPro" id="IPR036736">
    <property type="entry name" value="ACP-like_sf"/>
</dbReference>
<dbReference type="RefSeq" id="WP_056141503.1">
    <property type="nucleotide sequence ID" value="NZ_LR743511.1"/>
</dbReference>
<evidence type="ECO:0000313" key="2">
    <source>
        <dbReference type="EMBL" id="CAA2145226.1"/>
    </source>
</evidence>
<gene>
    <name evidence="2" type="ORF">MBLL_04348</name>
    <name evidence="3" type="ORF">OICFNHDK_3217</name>
</gene>
<dbReference type="InterPro" id="IPR009081">
    <property type="entry name" value="PP-bd_ACP"/>
</dbReference>
<reference evidence="2" key="2">
    <citation type="submission" date="2019-12" db="EMBL/GenBank/DDBJ databases">
        <authorList>
            <person name="Cremers G."/>
        </authorList>
    </citation>
    <scope>NUCLEOTIDE SEQUENCE</scope>
    <source>
        <strain evidence="2">Mbul2</strain>
    </source>
</reference>
<reference evidence="3" key="3">
    <citation type="submission" date="2021-08" db="EMBL/GenBank/DDBJ databases">
        <authorList>
            <person name="Tani A."/>
            <person name="Ola A."/>
            <person name="Ogura Y."/>
            <person name="Katsura K."/>
            <person name="Hayashi T."/>
        </authorList>
    </citation>
    <scope>NUCLEOTIDE SEQUENCE</scope>
    <source>
        <strain evidence="3">DSM 21893</strain>
    </source>
</reference>
<dbReference type="PROSITE" id="PS50075">
    <property type="entry name" value="CARRIER"/>
    <property type="match status" value="1"/>
</dbReference>
<evidence type="ECO:0000259" key="1">
    <source>
        <dbReference type="PROSITE" id="PS50075"/>
    </source>
</evidence>